<proteinExistence type="predicted"/>
<dbReference type="Pfam" id="PF01370">
    <property type="entry name" value="Epimerase"/>
    <property type="match status" value="1"/>
</dbReference>
<protein>
    <submittedName>
        <fullName evidence="2">Nucleoside-diphosphate-sugar epimerase</fullName>
    </submittedName>
</protein>
<gene>
    <name evidence="2" type="ORF">SAMN05421642_11893</name>
</gene>
<dbReference type="InterPro" id="IPR050177">
    <property type="entry name" value="Lipid_A_modif_metabolic_enz"/>
</dbReference>
<dbReference type="SUPFAM" id="SSF51735">
    <property type="entry name" value="NAD(P)-binding Rossmann-fold domains"/>
    <property type="match status" value="1"/>
</dbReference>
<dbReference type="STRING" id="398843.A3K89_13030"/>
<evidence type="ECO:0000313" key="2">
    <source>
        <dbReference type="EMBL" id="SNT42492.1"/>
    </source>
</evidence>
<sequence length="354" mass="38088">MRLAVTGATGNVGTTLLRRLADEDVEIVGIARRRPPAAAPYDGVDWHELDIADADAEDRLTTLFDGVDAVVHLAIGFQPMRDRDYLRRTNVGGTEAVAAAVGRAGVGRLVHMSSSGIYSPGAYGREVDETYSREGVANSTYSVDKAAAEHALDRFEVNHQGTIVVRLRPGLIGQYAFGSALLRYSLPDLVPSWVVDRIPVLPMDRSITVPAVSTSDVADAILASLTCDSSGAFNLSAPTPVRTKDFEDAMSARAVEVPRSIMRTAAAAIFTARLQSVHPGWIDLAYETPLLNTERARTTLKWAPTLDGPAVLAETIKGVRHGASAASPALRERTLVDRLASTLRRGPVSRRREP</sequence>
<dbReference type="AlphaFoldDB" id="A0A239MK71"/>
<evidence type="ECO:0000259" key="1">
    <source>
        <dbReference type="Pfam" id="PF01370"/>
    </source>
</evidence>
<dbReference type="InterPro" id="IPR001509">
    <property type="entry name" value="Epimerase_deHydtase"/>
</dbReference>
<keyword evidence="3" id="KW-1185">Reference proteome</keyword>
<dbReference type="Gene3D" id="3.40.50.720">
    <property type="entry name" value="NAD(P)-binding Rossmann-like Domain"/>
    <property type="match status" value="1"/>
</dbReference>
<name>A0A239MK71_9NOCA</name>
<dbReference type="PANTHER" id="PTHR43245">
    <property type="entry name" value="BIFUNCTIONAL POLYMYXIN RESISTANCE PROTEIN ARNA"/>
    <property type="match status" value="1"/>
</dbReference>
<dbReference type="Proteomes" id="UP000198327">
    <property type="component" value="Unassembled WGS sequence"/>
</dbReference>
<dbReference type="RefSeq" id="WP_089251127.1">
    <property type="nucleotide sequence ID" value="NZ_FZOW01000018.1"/>
</dbReference>
<dbReference type="EMBL" id="FZOW01000018">
    <property type="protein sequence ID" value="SNT42492.1"/>
    <property type="molecule type" value="Genomic_DNA"/>
</dbReference>
<feature type="domain" description="NAD-dependent epimerase/dehydratase" evidence="1">
    <location>
        <begin position="4"/>
        <end position="226"/>
    </location>
</feature>
<dbReference type="OrthoDB" id="3338687at2"/>
<dbReference type="PANTHER" id="PTHR43245:SF13">
    <property type="entry name" value="UDP-D-APIOSE_UDP-D-XYLOSE SYNTHASE 2"/>
    <property type="match status" value="1"/>
</dbReference>
<reference evidence="3" key="1">
    <citation type="submission" date="2017-06" db="EMBL/GenBank/DDBJ databases">
        <authorList>
            <person name="Varghese N."/>
            <person name="Submissions S."/>
        </authorList>
    </citation>
    <scope>NUCLEOTIDE SEQUENCE [LARGE SCALE GENOMIC DNA]</scope>
    <source>
        <strain evidence="3">JCM 23211</strain>
    </source>
</reference>
<dbReference type="InterPro" id="IPR036291">
    <property type="entry name" value="NAD(P)-bd_dom_sf"/>
</dbReference>
<accession>A0A239MK71</accession>
<organism evidence="2 3">
    <name type="scientific">Rhodococcoides kyotonense</name>
    <dbReference type="NCBI Taxonomy" id="398843"/>
    <lineage>
        <taxon>Bacteria</taxon>
        <taxon>Bacillati</taxon>
        <taxon>Actinomycetota</taxon>
        <taxon>Actinomycetes</taxon>
        <taxon>Mycobacteriales</taxon>
        <taxon>Nocardiaceae</taxon>
        <taxon>Rhodococcoides</taxon>
    </lineage>
</organism>
<evidence type="ECO:0000313" key="3">
    <source>
        <dbReference type="Proteomes" id="UP000198327"/>
    </source>
</evidence>